<feature type="transmembrane region" description="Helical" evidence="7">
    <location>
        <begin position="106"/>
        <end position="129"/>
    </location>
</feature>
<name>A0ABY9ZW44_9ACTN</name>
<feature type="transmembrane region" description="Helical" evidence="7">
    <location>
        <begin position="62"/>
        <end position="86"/>
    </location>
</feature>
<keyword evidence="1" id="KW-1003">Cell membrane</keyword>
<keyword evidence="6" id="KW-0131">Cell cycle</keyword>
<evidence type="ECO:0000256" key="6">
    <source>
        <dbReference type="ARBA" id="ARBA00023306"/>
    </source>
</evidence>
<keyword evidence="4 7" id="KW-1133">Transmembrane helix</keyword>
<evidence type="ECO:0000313" key="9">
    <source>
        <dbReference type="Proteomes" id="UP001303001"/>
    </source>
</evidence>
<dbReference type="EMBL" id="CP134876">
    <property type="protein sequence ID" value="WNM39410.1"/>
    <property type="molecule type" value="Genomic_DNA"/>
</dbReference>
<keyword evidence="2 8" id="KW-0132">Cell division</keyword>
<dbReference type="Pfam" id="PF06781">
    <property type="entry name" value="CrgA"/>
    <property type="match status" value="1"/>
</dbReference>
<dbReference type="Proteomes" id="UP001303001">
    <property type="component" value="Chromosome"/>
</dbReference>
<dbReference type="RefSeq" id="WP_313721336.1">
    <property type="nucleotide sequence ID" value="NZ_CP134876.1"/>
</dbReference>
<evidence type="ECO:0000256" key="2">
    <source>
        <dbReference type="ARBA" id="ARBA00022618"/>
    </source>
</evidence>
<keyword evidence="9" id="KW-1185">Reference proteome</keyword>
<keyword evidence="3 7" id="KW-0812">Transmembrane</keyword>
<gene>
    <name evidence="8" type="ORF">RMN56_30605</name>
</gene>
<reference evidence="8 9" key="1">
    <citation type="submission" date="2023-09" db="EMBL/GenBank/DDBJ databases">
        <title>Micromonospora halotolerans DSM 45598 genome sequence.</title>
        <authorList>
            <person name="Mo P."/>
        </authorList>
    </citation>
    <scope>NUCLEOTIDE SEQUENCE [LARGE SCALE GENOMIC DNA]</scope>
    <source>
        <strain evidence="8 9">DSM 45598</strain>
    </source>
</reference>
<evidence type="ECO:0000256" key="5">
    <source>
        <dbReference type="ARBA" id="ARBA00023136"/>
    </source>
</evidence>
<evidence type="ECO:0000256" key="7">
    <source>
        <dbReference type="SAM" id="Phobius"/>
    </source>
</evidence>
<evidence type="ECO:0000313" key="8">
    <source>
        <dbReference type="EMBL" id="WNM39410.1"/>
    </source>
</evidence>
<proteinExistence type="predicted"/>
<keyword evidence="5 7" id="KW-0472">Membrane</keyword>
<evidence type="ECO:0000256" key="3">
    <source>
        <dbReference type="ARBA" id="ARBA00022692"/>
    </source>
</evidence>
<dbReference type="InterPro" id="IPR009619">
    <property type="entry name" value="CrgA"/>
</dbReference>
<dbReference type="GO" id="GO:0051301">
    <property type="term" value="P:cell division"/>
    <property type="evidence" value="ECO:0007669"/>
    <property type="project" value="UniProtKB-KW"/>
</dbReference>
<sequence length="134" mass="13945">MTVDRDEQVIAAYAAGDDVGHIEQRFGISGDEIHRIVAMGTGGPSAASQNLRSAERPRLRPLIAAGILLMALGIVGPLAAGILWLAVYYFSEAAYPVSSWQGGNVLVGLSGICAGSVLTVTGLVLLVAARTQRQ</sequence>
<evidence type="ECO:0000256" key="4">
    <source>
        <dbReference type="ARBA" id="ARBA00022989"/>
    </source>
</evidence>
<evidence type="ECO:0000256" key="1">
    <source>
        <dbReference type="ARBA" id="ARBA00022475"/>
    </source>
</evidence>
<organism evidence="8 9">
    <name type="scientific">Micromonospora halotolerans</name>
    <dbReference type="NCBI Taxonomy" id="709879"/>
    <lineage>
        <taxon>Bacteria</taxon>
        <taxon>Bacillati</taxon>
        <taxon>Actinomycetota</taxon>
        <taxon>Actinomycetes</taxon>
        <taxon>Micromonosporales</taxon>
        <taxon>Micromonosporaceae</taxon>
        <taxon>Micromonospora</taxon>
    </lineage>
</organism>
<accession>A0ABY9ZW44</accession>
<protein>
    <submittedName>
        <fullName evidence="8">Cell division protein CrgA</fullName>
    </submittedName>
</protein>